<organism evidence="5 6">
    <name type="scientific">Pontibacter burrus</name>
    <dbReference type="NCBI Taxonomy" id="2704466"/>
    <lineage>
        <taxon>Bacteria</taxon>
        <taxon>Pseudomonadati</taxon>
        <taxon>Bacteroidota</taxon>
        <taxon>Cytophagia</taxon>
        <taxon>Cytophagales</taxon>
        <taxon>Hymenobacteraceae</taxon>
        <taxon>Pontibacter</taxon>
    </lineage>
</organism>
<dbReference type="GO" id="GO:0043565">
    <property type="term" value="F:sequence-specific DNA binding"/>
    <property type="evidence" value="ECO:0007669"/>
    <property type="project" value="InterPro"/>
</dbReference>
<dbReference type="RefSeq" id="WP_163915986.1">
    <property type="nucleotide sequence ID" value="NZ_JAAGWD010000007.1"/>
</dbReference>
<keyword evidence="1" id="KW-0805">Transcription regulation</keyword>
<dbReference type="InterPro" id="IPR014710">
    <property type="entry name" value="RmlC-like_jellyroll"/>
</dbReference>
<keyword evidence="2" id="KW-0238">DNA-binding</keyword>
<protein>
    <submittedName>
        <fullName evidence="5">Helix-turn-helix domain-containing protein</fullName>
    </submittedName>
</protein>
<proteinExistence type="predicted"/>
<evidence type="ECO:0000256" key="2">
    <source>
        <dbReference type="ARBA" id="ARBA00023125"/>
    </source>
</evidence>
<feature type="domain" description="HTH araC/xylS-type" evidence="4">
    <location>
        <begin position="191"/>
        <end position="289"/>
    </location>
</feature>
<keyword evidence="3" id="KW-0804">Transcription</keyword>
<dbReference type="PANTHER" id="PTHR43280:SF32">
    <property type="entry name" value="TRANSCRIPTIONAL REGULATORY PROTEIN"/>
    <property type="match status" value="1"/>
</dbReference>
<dbReference type="SMART" id="SM00342">
    <property type="entry name" value="HTH_ARAC"/>
    <property type="match status" value="1"/>
</dbReference>
<evidence type="ECO:0000259" key="4">
    <source>
        <dbReference type="PROSITE" id="PS01124"/>
    </source>
</evidence>
<evidence type="ECO:0000256" key="3">
    <source>
        <dbReference type="ARBA" id="ARBA00023163"/>
    </source>
</evidence>
<dbReference type="InterPro" id="IPR009057">
    <property type="entry name" value="Homeodomain-like_sf"/>
</dbReference>
<evidence type="ECO:0000256" key="1">
    <source>
        <dbReference type="ARBA" id="ARBA00023015"/>
    </source>
</evidence>
<dbReference type="InterPro" id="IPR018060">
    <property type="entry name" value="HTH_AraC"/>
</dbReference>
<reference evidence="5 6" key="1">
    <citation type="submission" date="2020-02" db="EMBL/GenBank/DDBJ databases">
        <authorList>
            <person name="Kim M.K."/>
        </authorList>
    </citation>
    <scope>NUCLEOTIDE SEQUENCE [LARGE SCALE GENOMIC DNA]</scope>
    <source>
        <strain evidence="5 6">BT327</strain>
    </source>
</reference>
<dbReference type="PROSITE" id="PS01124">
    <property type="entry name" value="HTH_ARAC_FAMILY_2"/>
    <property type="match status" value="1"/>
</dbReference>
<gene>
    <name evidence="5" type="ORF">GXP69_15420</name>
</gene>
<dbReference type="Gene3D" id="2.60.120.10">
    <property type="entry name" value="Jelly Rolls"/>
    <property type="match status" value="1"/>
</dbReference>
<dbReference type="SUPFAM" id="SSF46689">
    <property type="entry name" value="Homeodomain-like"/>
    <property type="match status" value="1"/>
</dbReference>
<evidence type="ECO:0000313" key="5">
    <source>
        <dbReference type="EMBL" id="NEM99089.1"/>
    </source>
</evidence>
<dbReference type="PRINTS" id="PR00032">
    <property type="entry name" value="HTHARAC"/>
</dbReference>
<dbReference type="GO" id="GO:0003700">
    <property type="term" value="F:DNA-binding transcription factor activity"/>
    <property type="evidence" value="ECO:0007669"/>
    <property type="project" value="InterPro"/>
</dbReference>
<dbReference type="EMBL" id="JAAGWD010000007">
    <property type="protein sequence ID" value="NEM99089.1"/>
    <property type="molecule type" value="Genomic_DNA"/>
</dbReference>
<dbReference type="InterPro" id="IPR037923">
    <property type="entry name" value="HTH-like"/>
</dbReference>
<dbReference type="InterPro" id="IPR020449">
    <property type="entry name" value="Tscrpt_reg_AraC-type_HTH"/>
</dbReference>
<comment type="caution">
    <text evidence="5">The sequence shown here is derived from an EMBL/GenBank/DDBJ whole genome shotgun (WGS) entry which is preliminary data.</text>
</comment>
<dbReference type="Gene3D" id="1.10.10.60">
    <property type="entry name" value="Homeodomain-like"/>
    <property type="match status" value="1"/>
</dbReference>
<keyword evidence="6" id="KW-1185">Reference proteome</keyword>
<dbReference type="Pfam" id="PF12833">
    <property type="entry name" value="HTH_18"/>
    <property type="match status" value="1"/>
</dbReference>
<dbReference type="Proteomes" id="UP000474777">
    <property type="component" value="Unassembled WGS sequence"/>
</dbReference>
<name>A0A6B3LQL5_9BACT</name>
<dbReference type="PANTHER" id="PTHR43280">
    <property type="entry name" value="ARAC-FAMILY TRANSCRIPTIONAL REGULATOR"/>
    <property type="match status" value="1"/>
</dbReference>
<dbReference type="AlphaFoldDB" id="A0A6B3LQL5"/>
<sequence>MIHKKFYKGLYGNNTIEFAKGLINVHPFGEIGKQHAGQVKLHAHNNLLQIFIVEAGTTIFHYSSNTVTIDAPSFIVVPKNLEHGFLHQGEVSGWIITLADTVLEHMLQREAEVVFGMDQIHIAPVIDADQATAEVYATMQKCVQEYKSQLPGRLLMLQYLVGQLLVQLYRISLGGQTAIASAGNISKVYYRRFQQLIKEYRSYKKTVEDYAHALFISTGHLSRICRTIAGKSPKDIIIDYFITEAQLALSEVNMNVADISYDLGFDDPAYFTRLFRKRTGQTPVAFRKQIGMKAN</sequence>
<accession>A0A6B3LQL5</accession>
<evidence type="ECO:0000313" key="6">
    <source>
        <dbReference type="Proteomes" id="UP000474777"/>
    </source>
</evidence>
<dbReference type="SUPFAM" id="SSF51215">
    <property type="entry name" value="Regulatory protein AraC"/>
    <property type="match status" value="1"/>
</dbReference>